<dbReference type="Pfam" id="PF13155">
    <property type="entry name" value="Toprim_2"/>
    <property type="match status" value="1"/>
</dbReference>
<evidence type="ECO:0000313" key="2">
    <source>
        <dbReference type="EMBL" id="SIP71564.1"/>
    </source>
</evidence>
<reference evidence="2" key="2">
    <citation type="submission" date="2016-12" db="EMBL/GenBank/DDBJ databases">
        <authorList>
            <person name="Song W.-J."/>
            <person name="Kurnit D.M."/>
        </authorList>
    </citation>
    <scope>NUCLEOTIDE SEQUENCE [LARGE SCALE GENOMIC DNA]</scope>
    <source>
        <strain evidence="2">HGB1681</strain>
    </source>
</reference>
<dbReference type="AlphaFoldDB" id="A0A1N6MS17"/>
<name>A0A1N6MS17_9GAMM</name>
<dbReference type="EMBL" id="FTLG01000023">
    <property type="protein sequence ID" value="SIP71564.1"/>
    <property type="molecule type" value="Genomic_DNA"/>
</dbReference>
<dbReference type="CDD" id="cd01029">
    <property type="entry name" value="TOPRIM_primases"/>
    <property type="match status" value="1"/>
</dbReference>
<proteinExistence type="predicted"/>
<protein>
    <submittedName>
        <fullName evidence="1">Toprim domain protein</fullName>
    </submittedName>
</protein>
<dbReference type="SUPFAM" id="SSF56731">
    <property type="entry name" value="DNA primase core"/>
    <property type="match status" value="1"/>
</dbReference>
<dbReference type="InterPro" id="IPR034154">
    <property type="entry name" value="TOPRIM_DnaG/twinkle"/>
</dbReference>
<keyword evidence="4" id="KW-1185">Reference proteome</keyword>
<evidence type="ECO:0000313" key="3">
    <source>
        <dbReference type="Proteomes" id="UP000196435"/>
    </source>
</evidence>
<dbReference type="RefSeq" id="WP_086954933.1">
    <property type="nucleotide sequence ID" value="NZ_CAWNQC010000112.1"/>
</dbReference>
<dbReference type="EMBL" id="NIBU01000002">
    <property type="protein sequence ID" value="PHM38566.1"/>
    <property type="molecule type" value="Genomic_DNA"/>
</dbReference>
<evidence type="ECO:0000313" key="4">
    <source>
        <dbReference type="Proteomes" id="UP000224871"/>
    </source>
</evidence>
<dbReference type="Proteomes" id="UP000196435">
    <property type="component" value="Unassembled WGS sequence"/>
</dbReference>
<dbReference type="Gene3D" id="3.40.1360.10">
    <property type="match status" value="1"/>
</dbReference>
<organism evidence="2 3">
    <name type="scientific">Xenorhabdus innexi</name>
    <dbReference type="NCBI Taxonomy" id="290109"/>
    <lineage>
        <taxon>Bacteria</taxon>
        <taxon>Pseudomonadati</taxon>
        <taxon>Pseudomonadota</taxon>
        <taxon>Gammaproteobacteria</taxon>
        <taxon>Enterobacterales</taxon>
        <taxon>Morganellaceae</taxon>
        <taxon>Xenorhabdus</taxon>
    </lineage>
</organism>
<reference evidence="3" key="1">
    <citation type="submission" date="2016-12" db="EMBL/GenBank/DDBJ databases">
        <authorList>
            <person name="Gaudriault S."/>
        </authorList>
    </citation>
    <scope>NUCLEOTIDE SEQUENCE [LARGE SCALE GENOMIC DNA]</scope>
    <source>
        <strain evidence="3">HGB1681 (deposited as PTA-6826 in the American Type Culture Collection)</strain>
    </source>
</reference>
<reference evidence="1 4" key="3">
    <citation type="journal article" date="2017" name="Nat. Microbiol.">
        <title>Natural product diversity associated with the nematode symbionts Photorhabdus and Xenorhabdus.</title>
        <authorList>
            <person name="Tobias N.J."/>
            <person name="Wolff H."/>
            <person name="Djahanschiri B."/>
            <person name="Grundmann F."/>
            <person name="Kronenwerth M."/>
            <person name="Shi Y.M."/>
            <person name="Simonyi S."/>
            <person name="Grun P."/>
            <person name="Shapiro-Ilan D."/>
            <person name="Pidot S.J."/>
            <person name="Stinear T.P."/>
            <person name="Ebersberger I."/>
            <person name="Bode H.B."/>
        </authorList>
    </citation>
    <scope>NUCLEOTIDE SEQUENCE [LARGE SCALE GENOMIC DNA]</scope>
    <source>
        <strain evidence="1 4">DSM 16336</strain>
    </source>
</reference>
<accession>A0A1N6MS17</accession>
<dbReference type="Proteomes" id="UP000224871">
    <property type="component" value="Unassembled WGS sequence"/>
</dbReference>
<gene>
    <name evidence="1" type="ORF">Xinn_00263</name>
    <name evidence="2" type="ORF">XIS1_1190043</name>
</gene>
<sequence>MKSYHIQAVLPRLIHDFHFKEKNGYLRQGVCPDCKKKELFTSIEMPFVLRCGRENKCGAEVIVKELYPDIFDDWSVHYPKTPQTPHAAADAYLQHARGLDIAPLKGLYTESSYHANGLGAATVKFALPEGAYWERIIDRPSRFDRKANFFGSYKGHWWSLPQQDLTQAKEIWLTEGIFDALSLIQNGIPAVSLMTCHNYPDIALNALKTTLGNHQKPLLVWALDNGAAGERAMKKWVDRSQQDGWKATAARPAETDTGNDWNDLHMKGRLTERDIQRYRYYGKLLLASAAFEKASLMFNWTERSEFDFQHDNRLYWFKLDIDKMMKAIERINESDPHLSENDARHKAVKESGTVVEIANCYPTPLYFQKSVETDESWYYMRVDFPRQPQVKATFTASQLTSASEFKKRLLHVAKGAVYTGTTLQLDRICKQALPDIKEVITQNYVGYNKEYGVYVFNDVAVQGGKCFTLNEEDYFSLNKLDIKTLSLSPSLAINTDLSQFDTGWLESLWSAFGAKGYVVLAFWIGSFFAEQIRKTHKSYPFLEICGEPGSGKSTLIEFLWRLCGRADYEGFDASKSSAAARGRNFSQISNLPVCLIESDRIQDNAKLKAFDWEELKSLYNGRATRSLGVKNSGNETYEPLFKGSIVIAQNAEINASRAVLERIIHLYTDKAEQSVETRHAAIALERYPIESLSGFLPTVLMKEEAILKQYMERVDTLQAQLFADKTINHERIAKNHAQLIALLETLPLVLPVKATHIRQSRDFIIELARQRVQAIQLDQPPVMEFWEMFDYLQDNEPYGVNHSSEPGVYAVSFNHIAQVASEHRQSILLNTETKNLLKTGRMRKFLGIKAVRSIVNAQYNSTIATGSILKKPEVVRCWVFQENSESVSQPNPPPKKP</sequence>
<evidence type="ECO:0000313" key="1">
    <source>
        <dbReference type="EMBL" id="PHM38566.1"/>
    </source>
</evidence>
<dbReference type="OrthoDB" id="5618772at2"/>